<reference evidence="8" key="1">
    <citation type="journal article" date="2019" name="Int. J. Syst. Evol. Microbiol.">
        <title>The Global Catalogue of Microorganisms (GCM) 10K type strain sequencing project: providing services to taxonomists for standard genome sequencing and annotation.</title>
        <authorList>
            <consortium name="The Broad Institute Genomics Platform"/>
            <consortium name="The Broad Institute Genome Sequencing Center for Infectious Disease"/>
            <person name="Wu L."/>
            <person name="Ma J."/>
        </authorList>
    </citation>
    <scope>NUCLEOTIDE SEQUENCE [LARGE SCALE GENOMIC DNA]</scope>
    <source>
        <strain evidence="8">KCTC 42143</strain>
    </source>
</reference>
<dbReference type="InterPro" id="IPR029056">
    <property type="entry name" value="Ribokinase-like"/>
</dbReference>
<dbReference type="PANTHER" id="PTHR10534">
    <property type="entry name" value="PYRIDOXAL KINASE"/>
    <property type="match status" value="1"/>
</dbReference>
<organism evidence="7 8">
    <name type="scientific">Carnobacterium antarcticum</name>
    <dbReference type="NCBI Taxonomy" id="2126436"/>
    <lineage>
        <taxon>Bacteria</taxon>
        <taxon>Bacillati</taxon>
        <taxon>Bacillota</taxon>
        <taxon>Bacilli</taxon>
        <taxon>Lactobacillales</taxon>
        <taxon>Carnobacteriaceae</taxon>
        <taxon>Carnobacterium</taxon>
    </lineage>
</organism>
<gene>
    <name evidence="7" type="ORF">ACFSBK_03210</name>
</gene>
<dbReference type="InterPro" id="IPR004625">
    <property type="entry name" value="PyrdxlKinase"/>
</dbReference>
<keyword evidence="3" id="KW-0547">Nucleotide-binding</keyword>
<dbReference type="EMBL" id="JBHUFF010000008">
    <property type="protein sequence ID" value="MFD1798869.1"/>
    <property type="molecule type" value="Genomic_DNA"/>
</dbReference>
<evidence type="ECO:0000256" key="1">
    <source>
        <dbReference type="ARBA" id="ARBA00012104"/>
    </source>
</evidence>
<evidence type="ECO:0000256" key="2">
    <source>
        <dbReference type="ARBA" id="ARBA00022679"/>
    </source>
</evidence>
<evidence type="ECO:0000256" key="4">
    <source>
        <dbReference type="ARBA" id="ARBA00022777"/>
    </source>
</evidence>
<dbReference type="EC" id="2.7.1.35" evidence="1"/>
<dbReference type="Gene3D" id="3.40.1190.20">
    <property type="match status" value="1"/>
</dbReference>
<dbReference type="SUPFAM" id="SSF53613">
    <property type="entry name" value="Ribokinase-like"/>
    <property type="match status" value="1"/>
</dbReference>
<evidence type="ECO:0000313" key="8">
    <source>
        <dbReference type="Proteomes" id="UP001597285"/>
    </source>
</evidence>
<evidence type="ECO:0000313" key="7">
    <source>
        <dbReference type="EMBL" id="MFD1798869.1"/>
    </source>
</evidence>
<dbReference type="InterPro" id="IPR013749">
    <property type="entry name" value="PM/HMP-P_kinase-1"/>
</dbReference>
<sequence length="286" mass="31909">MKQPRILVIQDISASCRISMNVAVPILSCLGNWVNVLPTALLSTHTGKEFEKYTFLDLSAENLAILEHWRSLNIKFDGIVIGYLGTLQQIELMQKVIKEFTTEEALVVLDPVMGDEGQLYDGYTQQHVQAMRELCSYADVLIPNITEACLLTGRPYLTKPHQKGEVEELVKQLQQLTDKEIILSGVMLNEASVGAAIVSKTNAVKIQYTFAPVYPGHFDGTGDLFTSTVAGFLFQQQSLLRAAQVAVNYVSKVVEQTIQEGIDPLYGVVFEKELFYLMQQLREGTD</sequence>
<feature type="domain" description="Pyridoxamine kinase/Phosphomethylpyrimidine kinase" evidence="6">
    <location>
        <begin position="74"/>
        <end position="260"/>
    </location>
</feature>
<protein>
    <recommendedName>
        <fullName evidence="1">pyridoxal kinase</fullName>
        <ecNumber evidence="1">2.7.1.35</ecNumber>
    </recommendedName>
</protein>
<dbReference type="PANTHER" id="PTHR10534:SF2">
    <property type="entry name" value="PYRIDOXAL KINASE"/>
    <property type="match status" value="1"/>
</dbReference>
<keyword evidence="4 7" id="KW-0418">Kinase</keyword>
<accession>A0ABW4NKD0</accession>
<keyword evidence="2 7" id="KW-0808">Transferase</keyword>
<name>A0ABW4NKD0_9LACT</name>
<evidence type="ECO:0000259" key="6">
    <source>
        <dbReference type="Pfam" id="PF08543"/>
    </source>
</evidence>
<dbReference type="RefSeq" id="WP_058919268.1">
    <property type="nucleotide sequence ID" value="NZ_JBHSQC010000015.1"/>
</dbReference>
<dbReference type="GO" id="GO:0008478">
    <property type="term" value="F:pyridoxal kinase activity"/>
    <property type="evidence" value="ECO:0007669"/>
    <property type="project" value="UniProtKB-EC"/>
</dbReference>
<dbReference type="Proteomes" id="UP001597285">
    <property type="component" value="Unassembled WGS sequence"/>
</dbReference>
<keyword evidence="5" id="KW-0067">ATP-binding</keyword>
<evidence type="ECO:0000256" key="5">
    <source>
        <dbReference type="ARBA" id="ARBA00022840"/>
    </source>
</evidence>
<dbReference type="CDD" id="cd01173">
    <property type="entry name" value="pyridoxal_pyridoxamine_kinase"/>
    <property type="match status" value="1"/>
</dbReference>
<dbReference type="Pfam" id="PF08543">
    <property type="entry name" value="Phos_pyr_kin"/>
    <property type="match status" value="1"/>
</dbReference>
<keyword evidence="8" id="KW-1185">Reference proteome</keyword>
<comment type="caution">
    <text evidence="7">The sequence shown here is derived from an EMBL/GenBank/DDBJ whole genome shotgun (WGS) entry which is preliminary data.</text>
</comment>
<evidence type="ECO:0000256" key="3">
    <source>
        <dbReference type="ARBA" id="ARBA00022741"/>
    </source>
</evidence>
<proteinExistence type="predicted"/>
<dbReference type="NCBIfam" id="NF005491">
    <property type="entry name" value="PRK07105.1"/>
    <property type="match status" value="1"/>
</dbReference>